<dbReference type="RefSeq" id="WP_070072630.1">
    <property type="nucleotide sequence ID" value="NZ_CP017448.1"/>
</dbReference>
<dbReference type="PANTHER" id="PTHR30098:SF2">
    <property type="entry name" value="LEUCYL_PHENYLALANYL-TRNA--PROTEIN TRANSFERASE"/>
    <property type="match status" value="1"/>
</dbReference>
<sequence>MKPLAWLDPGTPDQPFPPVGNALEEPDGLLAAGGDLSPARLLNAYRHGIFPWYEAGQPILWWSPDPRAVLFPREFRLHRSLRKTLRQGHFTYTVDEDFDSVIAQCAAPRHGAPGTWITPEMQLAYRRLHRLGHAHSVEIRDAQGRLVGGLYGIALGRVFFGESMFSRETDASKAALAVLAAQLEAWDFAMIDCQQDTPHLRSLGARPLARNDFVTLLSKHCAREGVPGPWKIDAELHPEIWHPGHPRTGETHSDNSGFASR</sequence>
<comment type="similarity">
    <text evidence="9 15">Belongs to the L/F-transferase family.</text>
</comment>
<dbReference type="HAMAP" id="MF_00688">
    <property type="entry name" value="Leu_Phe_trans"/>
    <property type="match status" value="1"/>
</dbReference>
<dbReference type="InterPro" id="IPR016181">
    <property type="entry name" value="Acyl_CoA_acyltransferase"/>
</dbReference>
<reference evidence="17 18" key="1">
    <citation type="submission" date="2016-09" db="EMBL/GenBank/DDBJ databases">
        <title>Acidihalobacter prosperus V6 (DSM14174).</title>
        <authorList>
            <person name="Khaleque H.N."/>
            <person name="Ramsay J.P."/>
            <person name="Murphy R.J.T."/>
            <person name="Kaksonen A.H."/>
            <person name="Boxall N.J."/>
            <person name="Watkin E.L.J."/>
        </authorList>
    </citation>
    <scope>NUCLEOTIDE SEQUENCE [LARGE SCALE GENOMIC DNA]</scope>
    <source>
        <strain evidence="17 18">V6</strain>
    </source>
</reference>
<evidence type="ECO:0000256" key="2">
    <source>
        <dbReference type="ARBA" id="ARBA00022490"/>
    </source>
</evidence>
<dbReference type="KEGG" id="aaeo:BJI67_08285"/>
<comment type="subcellular location">
    <subcellularLocation>
        <location evidence="1 15">Cytoplasm</location>
    </subcellularLocation>
</comment>
<keyword evidence="2 15" id="KW-0963">Cytoplasm</keyword>
<evidence type="ECO:0000313" key="18">
    <source>
        <dbReference type="Proteomes" id="UP000095342"/>
    </source>
</evidence>
<feature type="region of interest" description="Disordered" evidence="16">
    <location>
        <begin position="241"/>
        <end position="261"/>
    </location>
</feature>
<dbReference type="PANTHER" id="PTHR30098">
    <property type="entry name" value="LEUCYL/PHENYLALANYL-TRNA--PROTEIN TRANSFERASE"/>
    <property type="match status" value="1"/>
</dbReference>
<organism evidence="17 18">
    <name type="scientific">Acidihalobacter aeolianus</name>
    <dbReference type="NCBI Taxonomy" id="2792603"/>
    <lineage>
        <taxon>Bacteria</taxon>
        <taxon>Pseudomonadati</taxon>
        <taxon>Pseudomonadota</taxon>
        <taxon>Gammaproteobacteria</taxon>
        <taxon>Chromatiales</taxon>
        <taxon>Ectothiorhodospiraceae</taxon>
        <taxon>Acidihalobacter</taxon>
    </lineage>
</organism>
<evidence type="ECO:0000313" key="17">
    <source>
        <dbReference type="EMBL" id="AOV17055.1"/>
    </source>
</evidence>
<evidence type="ECO:0000256" key="13">
    <source>
        <dbReference type="ARBA" id="ARBA00077165"/>
    </source>
</evidence>
<evidence type="ECO:0000256" key="16">
    <source>
        <dbReference type="SAM" id="MobiDB-lite"/>
    </source>
</evidence>
<dbReference type="NCBIfam" id="TIGR00667">
    <property type="entry name" value="aat"/>
    <property type="match status" value="1"/>
</dbReference>
<evidence type="ECO:0000256" key="10">
    <source>
        <dbReference type="ARBA" id="ARBA00066767"/>
    </source>
</evidence>
<proteinExistence type="inferred from homology"/>
<dbReference type="AlphaFoldDB" id="A0A1D8K7V8"/>
<evidence type="ECO:0000256" key="7">
    <source>
        <dbReference type="ARBA" id="ARBA00051538"/>
    </source>
</evidence>
<dbReference type="GO" id="GO:0005737">
    <property type="term" value="C:cytoplasm"/>
    <property type="evidence" value="ECO:0007669"/>
    <property type="project" value="UniProtKB-SubCell"/>
</dbReference>
<evidence type="ECO:0000256" key="12">
    <source>
        <dbReference type="ARBA" id="ARBA00077136"/>
    </source>
</evidence>
<evidence type="ECO:0000256" key="4">
    <source>
        <dbReference type="ARBA" id="ARBA00023315"/>
    </source>
</evidence>
<dbReference type="InterPro" id="IPR004616">
    <property type="entry name" value="Leu/Phe-tRNA_Trfase"/>
</dbReference>
<evidence type="ECO:0000256" key="9">
    <source>
        <dbReference type="ARBA" id="ARBA00061535"/>
    </source>
</evidence>
<dbReference type="FunFam" id="3.30.70.3550:FF:000001">
    <property type="entry name" value="Leucyl/phenylalanyl-tRNA--protein transferase"/>
    <property type="match status" value="1"/>
</dbReference>
<comment type="catalytic activity">
    <reaction evidence="6 15">
        <text>N-terminal L-arginyl-[protein] + L-leucyl-tRNA(Leu) = N-terminal L-leucyl-L-arginyl-[protein] + tRNA(Leu) + H(+)</text>
        <dbReference type="Rhea" id="RHEA:50416"/>
        <dbReference type="Rhea" id="RHEA-COMP:9613"/>
        <dbReference type="Rhea" id="RHEA-COMP:9622"/>
        <dbReference type="Rhea" id="RHEA-COMP:12672"/>
        <dbReference type="Rhea" id="RHEA-COMP:12673"/>
        <dbReference type="ChEBI" id="CHEBI:15378"/>
        <dbReference type="ChEBI" id="CHEBI:64719"/>
        <dbReference type="ChEBI" id="CHEBI:78442"/>
        <dbReference type="ChEBI" id="CHEBI:78494"/>
        <dbReference type="ChEBI" id="CHEBI:133044"/>
        <dbReference type="EC" id="2.3.2.6"/>
    </reaction>
</comment>
<evidence type="ECO:0000256" key="11">
    <source>
        <dbReference type="ARBA" id="ARBA00074372"/>
    </source>
</evidence>
<evidence type="ECO:0000256" key="8">
    <source>
        <dbReference type="ARBA" id="ARBA00054043"/>
    </source>
</evidence>
<keyword evidence="4 15" id="KW-0012">Acyltransferase</keyword>
<dbReference type="EC" id="2.3.2.6" evidence="10 15"/>
<evidence type="ECO:0000256" key="15">
    <source>
        <dbReference type="HAMAP-Rule" id="MF_00688"/>
    </source>
</evidence>
<dbReference type="InterPro" id="IPR042203">
    <property type="entry name" value="Leu/Phe-tRNA_Trfase_C"/>
</dbReference>
<gene>
    <name evidence="15" type="primary">aat</name>
    <name evidence="17" type="ORF">BJI67_08285</name>
</gene>
<evidence type="ECO:0000256" key="6">
    <source>
        <dbReference type="ARBA" id="ARBA00050652"/>
    </source>
</evidence>
<comment type="catalytic activity">
    <reaction evidence="5 15">
        <text>L-phenylalanyl-tRNA(Phe) + an N-terminal L-alpha-aminoacyl-[protein] = an N-terminal L-phenylalanyl-L-alpha-aminoacyl-[protein] + tRNA(Phe)</text>
        <dbReference type="Rhea" id="RHEA:43632"/>
        <dbReference type="Rhea" id="RHEA-COMP:9668"/>
        <dbReference type="Rhea" id="RHEA-COMP:9699"/>
        <dbReference type="Rhea" id="RHEA-COMP:10636"/>
        <dbReference type="Rhea" id="RHEA-COMP:10637"/>
        <dbReference type="ChEBI" id="CHEBI:78442"/>
        <dbReference type="ChEBI" id="CHEBI:78531"/>
        <dbReference type="ChEBI" id="CHEBI:78597"/>
        <dbReference type="ChEBI" id="CHEBI:83561"/>
        <dbReference type="EC" id="2.3.2.6"/>
    </reaction>
</comment>
<dbReference type="Gene3D" id="3.30.70.3550">
    <property type="entry name" value="Leucyl/phenylalanyl-tRNA-protein transferase, N-terminal domain"/>
    <property type="match status" value="1"/>
</dbReference>
<keyword evidence="18" id="KW-1185">Reference proteome</keyword>
<accession>A0A1D8K7V8</accession>
<protein>
    <recommendedName>
        <fullName evidence="11 15">Leucyl/phenylalanyl-tRNA--protein transferase</fullName>
        <ecNumber evidence="10 15">2.3.2.6</ecNumber>
    </recommendedName>
    <alternativeName>
        <fullName evidence="12 15">L/F-transferase</fullName>
    </alternativeName>
    <alternativeName>
        <fullName evidence="13 15">Leucyltransferase</fullName>
    </alternativeName>
    <alternativeName>
        <fullName evidence="14 15">Phenyalanyltransferase</fullName>
    </alternativeName>
</protein>
<dbReference type="Pfam" id="PF03588">
    <property type="entry name" value="Leu_Phe_trans"/>
    <property type="match status" value="1"/>
</dbReference>
<dbReference type="EMBL" id="CP017448">
    <property type="protein sequence ID" value="AOV17055.1"/>
    <property type="molecule type" value="Genomic_DNA"/>
</dbReference>
<dbReference type="Proteomes" id="UP000095342">
    <property type="component" value="Chromosome"/>
</dbReference>
<feature type="region of interest" description="Disordered" evidence="16">
    <location>
        <begin position="1"/>
        <end position="24"/>
    </location>
</feature>
<evidence type="ECO:0000256" key="5">
    <source>
        <dbReference type="ARBA" id="ARBA00050607"/>
    </source>
</evidence>
<feature type="compositionally biased region" description="Basic and acidic residues" evidence="16">
    <location>
        <begin position="241"/>
        <end position="253"/>
    </location>
</feature>
<dbReference type="Gene3D" id="3.40.630.70">
    <property type="entry name" value="Leucyl/phenylalanyl-tRNA-protein transferase, C-terminal domain"/>
    <property type="match status" value="1"/>
</dbReference>
<dbReference type="GO" id="GO:0008914">
    <property type="term" value="F:leucyl-tRNA--protein transferase activity"/>
    <property type="evidence" value="ECO:0007669"/>
    <property type="project" value="UniProtKB-UniRule"/>
</dbReference>
<evidence type="ECO:0000256" key="1">
    <source>
        <dbReference type="ARBA" id="ARBA00004496"/>
    </source>
</evidence>
<dbReference type="SUPFAM" id="SSF55729">
    <property type="entry name" value="Acyl-CoA N-acyltransferases (Nat)"/>
    <property type="match status" value="1"/>
</dbReference>
<dbReference type="GO" id="GO:0030163">
    <property type="term" value="P:protein catabolic process"/>
    <property type="evidence" value="ECO:0007669"/>
    <property type="project" value="UniProtKB-UniRule"/>
</dbReference>
<evidence type="ECO:0000256" key="3">
    <source>
        <dbReference type="ARBA" id="ARBA00022679"/>
    </source>
</evidence>
<comment type="catalytic activity">
    <reaction evidence="7 15">
        <text>N-terminal L-lysyl-[protein] + L-leucyl-tRNA(Leu) = N-terminal L-leucyl-L-lysyl-[protein] + tRNA(Leu) + H(+)</text>
        <dbReference type="Rhea" id="RHEA:12340"/>
        <dbReference type="Rhea" id="RHEA-COMP:9613"/>
        <dbReference type="Rhea" id="RHEA-COMP:9622"/>
        <dbReference type="Rhea" id="RHEA-COMP:12670"/>
        <dbReference type="Rhea" id="RHEA-COMP:12671"/>
        <dbReference type="ChEBI" id="CHEBI:15378"/>
        <dbReference type="ChEBI" id="CHEBI:65249"/>
        <dbReference type="ChEBI" id="CHEBI:78442"/>
        <dbReference type="ChEBI" id="CHEBI:78494"/>
        <dbReference type="ChEBI" id="CHEBI:133043"/>
        <dbReference type="EC" id="2.3.2.6"/>
    </reaction>
</comment>
<evidence type="ECO:0000256" key="14">
    <source>
        <dbReference type="ARBA" id="ARBA00083640"/>
    </source>
</evidence>
<keyword evidence="3 15" id="KW-0808">Transferase</keyword>
<name>A0A1D8K7V8_9GAMM</name>
<comment type="function">
    <text evidence="8 15">Functions in the N-end rule pathway of protein degradation where it conjugates Leu, Phe and, less efficiently, Met from aminoacyl-tRNAs to the N-termini of proteins containing an N-terminal arginine or lysine.</text>
</comment>
<dbReference type="InterPro" id="IPR042221">
    <property type="entry name" value="Leu/Phe-tRNA_Trfase_N"/>
</dbReference>